<dbReference type="InterPro" id="IPR036298">
    <property type="entry name" value="Chalcone_isomerase_sf"/>
</dbReference>
<dbReference type="SUPFAM" id="SSF54626">
    <property type="entry name" value="Chalcone isomerase"/>
    <property type="match status" value="1"/>
</dbReference>
<feature type="domain" description="Chalcone isomerase" evidence="2">
    <location>
        <begin position="24"/>
        <end position="189"/>
    </location>
</feature>
<sequence length="192" mass="20689">MKSMLSLAFVLLCALTLPVQAEGMTVGGVELPGTINVEGNDLTLNGAGVRSKWFMSLYVGGLYLPEKMDDPMAIVESDKPMVIQLDIISGMIDSENMTEATMEGFHSSTNGNIEPIKAEIDDFLGLFEEEIKEGDQFKIAYVPGEGIVGYKNDERIGTVDGGLEFKKAVFGIWLGKEPAQESVKTAMLGGEG</sequence>
<evidence type="ECO:0000259" key="2">
    <source>
        <dbReference type="Pfam" id="PF16036"/>
    </source>
</evidence>
<accession>A0A2A2F7U9</accession>
<evidence type="ECO:0000256" key="1">
    <source>
        <dbReference type="SAM" id="SignalP"/>
    </source>
</evidence>
<dbReference type="GO" id="GO:0016872">
    <property type="term" value="F:intramolecular lyase activity"/>
    <property type="evidence" value="ECO:0007669"/>
    <property type="project" value="InterPro"/>
</dbReference>
<dbReference type="Proteomes" id="UP000218896">
    <property type="component" value="Unassembled WGS sequence"/>
</dbReference>
<gene>
    <name evidence="3" type="ORF">CK501_09775</name>
</gene>
<evidence type="ECO:0000313" key="3">
    <source>
        <dbReference type="EMBL" id="PAU80692.1"/>
    </source>
</evidence>
<reference evidence="3 4" key="1">
    <citation type="submission" date="2017-08" db="EMBL/GenBank/DDBJ databases">
        <title>Halovibrio sewagensis sp. nov., isolated from wastewater of high salinity.</title>
        <authorList>
            <person name="Dong X."/>
            <person name="Zhang G."/>
        </authorList>
    </citation>
    <scope>NUCLEOTIDE SEQUENCE [LARGE SCALE GENOMIC DNA]</scope>
    <source>
        <strain evidence="3 4">YL5-2</strain>
    </source>
</reference>
<dbReference type="RefSeq" id="WP_095617524.1">
    <property type="nucleotide sequence ID" value="NZ_NSKD01000003.1"/>
</dbReference>
<keyword evidence="3" id="KW-0413">Isomerase</keyword>
<dbReference type="Gene3D" id="3.50.70.10">
    <property type="match status" value="1"/>
</dbReference>
<protein>
    <submittedName>
        <fullName evidence="3">Chalcone isomerase</fullName>
    </submittedName>
</protein>
<organism evidence="3 4">
    <name type="scientific">Halovibrio salipaludis</name>
    <dbReference type="NCBI Taxonomy" id="2032626"/>
    <lineage>
        <taxon>Bacteria</taxon>
        <taxon>Pseudomonadati</taxon>
        <taxon>Pseudomonadota</taxon>
        <taxon>Gammaproteobacteria</taxon>
        <taxon>Oceanospirillales</taxon>
        <taxon>Halomonadaceae</taxon>
        <taxon>Halovibrio</taxon>
    </lineage>
</organism>
<dbReference type="InterPro" id="IPR016087">
    <property type="entry name" value="Chalcone_isomerase"/>
</dbReference>
<proteinExistence type="predicted"/>
<dbReference type="OrthoDB" id="270742at2"/>
<dbReference type="InterPro" id="IPR016088">
    <property type="entry name" value="Chalcone_isomerase_3-sand"/>
</dbReference>
<feature type="signal peptide" evidence="1">
    <location>
        <begin position="1"/>
        <end position="21"/>
    </location>
</feature>
<dbReference type="EMBL" id="NSKD01000003">
    <property type="protein sequence ID" value="PAU80692.1"/>
    <property type="molecule type" value="Genomic_DNA"/>
</dbReference>
<keyword evidence="4" id="KW-1185">Reference proteome</keyword>
<dbReference type="AlphaFoldDB" id="A0A2A2F7U9"/>
<feature type="chain" id="PRO_5013262782" evidence="1">
    <location>
        <begin position="22"/>
        <end position="192"/>
    </location>
</feature>
<keyword evidence="1" id="KW-0732">Signal</keyword>
<name>A0A2A2F7U9_9GAMM</name>
<evidence type="ECO:0000313" key="4">
    <source>
        <dbReference type="Proteomes" id="UP000218896"/>
    </source>
</evidence>
<dbReference type="Pfam" id="PF16036">
    <property type="entry name" value="Chalcone_3"/>
    <property type="match status" value="1"/>
</dbReference>
<comment type="caution">
    <text evidence="3">The sequence shown here is derived from an EMBL/GenBank/DDBJ whole genome shotgun (WGS) entry which is preliminary data.</text>
</comment>